<dbReference type="EMBL" id="LUGG01000022">
    <property type="protein sequence ID" value="OBZ68308.1"/>
    <property type="molecule type" value="Genomic_DNA"/>
</dbReference>
<dbReference type="Proteomes" id="UP000092993">
    <property type="component" value="Unassembled WGS sequence"/>
</dbReference>
<protein>
    <submittedName>
        <fullName evidence="1">Uncharacterized protein</fullName>
    </submittedName>
</protein>
<dbReference type="AlphaFoldDB" id="A0A1C7LUZ9"/>
<evidence type="ECO:0000313" key="1">
    <source>
        <dbReference type="EMBL" id="OBZ68308.1"/>
    </source>
</evidence>
<organism evidence="1 2">
    <name type="scientific">Grifola frondosa</name>
    <name type="common">Maitake</name>
    <name type="synonym">Polyporus frondosus</name>
    <dbReference type="NCBI Taxonomy" id="5627"/>
    <lineage>
        <taxon>Eukaryota</taxon>
        <taxon>Fungi</taxon>
        <taxon>Dikarya</taxon>
        <taxon>Basidiomycota</taxon>
        <taxon>Agaricomycotina</taxon>
        <taxon>Agaricomycetes</taxon>
        <taxon>Polyporales</taxon>
        <taxon>Grifolaceae</taxon>
        <taxon>Grifola</taxon>
    </lineage>
</organism>
<sequence>MIPTVATSNIALLADHSFKTQDSRSPLPDRKAFAHHLRQTITGVIFSPLRLFPFTQITLPEGAVSSAHTAANIYVLIGTYVGQY</sequence>
<accession>A0A1C7LUZ9</accession>
<proteinExistence type="predicted"/>
<reference evidence="1 2" key="1">
    <citation type="submission" date="2016-03" db="EMBL/GenBank/DDBJ databases">
        <title>Whole genome sequencing of Grifola frondosa 9006-11.</title>
        <authorList>
            <person name="Min B."/>
            <person name="Park H."/>
            <person name="Kim J.-G."/>
            <person name="Cho H."/>
            <person name="Oh Y.-L."/>
            <person name="Kong W.-S."/>
            <person name="Choi I.-G."/>
        </authorList>
    </citation>
    <scope>NUCLEOTIDE SEQUENCE [LARGE SCALE GENOMIC DNA]</scope>
    <source>
        <strain evidence="1 2">9006-11</strain>
    </source>
</reference>
<evidence type="ECO:0000313" key="2">
    <source>
        <dbReference type="Proteomes" id="UP000092993"/>
    </source>
</evidence>
<gene>
    <name evidence="1" type="ORF">A0H81_11725</name>
</gene>
<name>A0A1C7LUZ9_GRIFR</name>
<comment type="caution">
    <text evidence="1">The sequence shown here is derived from an EMBL/GenBank/DDBJ whole genome shotgun (WGS) entry which is preliminary data.</text>
</comment>
<keyword evidence="2" id="KW-1185">Reference proteome</keyword>